<proteinExistence type="predicted"/>
<accession>A0A5J4X2H1</accession>
<evidence type="ECO:0000313" key="2">
    <source>
        <dbReference type="Proteomes" id="UP000324800"/>
    </source>
</evidence>
<dbReference type="Proteomes" id="UP000324800">
    <property type="component" value="Unassembled WGS sequence"/>
</dbReference>
<gene>
    <name evidence="1" type="ORF">EZS28_002933</name>
</gene>
<comment type="caution">
    <text evidence="1">The sequence shown here is derived from an EMBL/GenBank/DDBJ whole genome shotgun (WGS) entry which is preliminary data.</text>
</comment>
<evidence type="ECO:0000313" key="1">
    <source>
        <dbReference type="EMBL" id="KAA6401537.1"/>
    </source>
</evidence>
<dbReference type="SUPFAM" id="SSF56672">
    <property type="entry name" value="DNA/RNA polymerases"/>
    <property type="match status" value="1"/>
</dbReference>
<name>A0A5J4X2H1_9EUKA</name>
<dbReference type="InterPro" id="IPR043502">
    <property type="entry name" value="DNA/RNA_pol_sf"/>
</dbReference>
<reference evidence="1 2" key="1">
    <citation type="submission" date="2019-03" db="EMBL/GenBank/DDBJ databases">
        <title>Single cell metagenomics reveals metabolic interactions within the superorganism composed of flagellate Streblomastix strix and complex community of Bacteroidetes bacteria on its surface.</title>
        <authorList>
            <person name="Treitli S.C."/>
            <person name="Kolisko M."/>
            <person name="Husnik F."/>
            <person name="Keeling P."/>
            <person name="Hampl V."/>
        </authorList>
    </citation>
    <scope>NUCLEOTIDE SEQUENCE [LARGE SCALE GENOMIC DNA]</scope>
    <source>
        <strain evidence="1">ST1C</strain>
    </source>
</reference>
<protein>
    <submittedName>
        <fullName evidence="1">Uncharacterized protein</fullName>
    </submittedName>
</protein>
<organism evidence="1 2">
    <name type="scientific">Streblomastix strix</name>
    <dbReference type="NCBI Taxonomy" id="222440"/>
    <lineage>
        <taxon>Eukaryota</taxon>
        <taxon>Metamonada</taxon>
        <taxon>Preaxostyla</taxon>
        <taxon>Oxymonadida</taxon>
        <taxon>Streblomastigidae</taxon>
        <taxon>Streblomastix</taxon>
    </lineage>
</organism>
<dbReference type="EMBL" id="SNRW01000374">
    <property type="protein sequence ID" value="KAA6401537.1"/>
    <property type="molecule type" value="Genomic_DNA"/>
</dbReference>
<sequence length="118" mass="13567">MASCANAVKYSMAYNEFKVDGDYSINTFDPPFYLTPQYWKAKVEVYEDYVKVIETDNVVTNIIGLDFNSLYPSVMCSQFHPLNPYTNHKMFMAGTVKEVINVTEQNKQRCLNIINSPT</sequence>
<dbReference type="AlphaFoldDB" id="A0A5J4X2H1"/>